<keyword evidence="2" id="KW-1185">Reference proteome</keyword>
<dbReference type="EMBL" id="NMUH01001028">
    <property type="protein sequence ID" value="MQL88079.1"/>
    <property type="molecule type" value="Genomic_DNA"/>
</dbReference>
<dbReference type="Gene3D" id="2.40.70.10">
    <property type="entry name" value="Acid Proteases"/>
    <property type="match status" value="1"/>
</dbReference>
<reference evidence="1" key="1">
    <citation type="submission" date="2017-07" db="EMBL/GenBank/DDBJ databases">
        <title>Taro Niue Genome Assembly and Annotation.</title>
        <authorList>
            <person name="Atibalentja N."/>
            <person name="Keating K."/>
            <person name="Fields C.J."/>
        </authorList>
    </citation>
    <scope>NUCLEOTIDE SEQUENCE</scope>
    <source>
        <strain evidence="1">Niue_2</strain>
        <tissue evidence="1">Leaf</tissue>
    </source>
</reference>
<protein>
    <submittedName>
        <fullName evidence="1">Uncharacterized protein</fullName>
    </submittedName>
</protein>
<dbReference type="Pfam" id="PF08284">
    <property type="entry name" value="RVP_2"/>
    <property type="match status" value="1"/>
</dbReference>
<dbReference type="SUPFAM" id="SSF50630">
    <property type="entry name" value="Acid proteases"/>
    <property type="match status" value="1"/>
</dbReference>
<evidence type="ECO:0000313" key="1">
    <source>
        <dbReference type="EMBL" id="MQL88079.1"/>
    </source>
</evidence>
<dbReference type="OrthoDB" id="786680at2759"/>
<dbReference type="CDD" id="cd00303">
    <property type="entry name" value="retropepsin_like"/>
    <property type="match status" value="1"/>
</dbReference>
<accession>A0A843V926</accession>
<dbReference type="InterPro" id="IPR021109">
    <property type="entry name" value="Peptidase_aspartic_dom_sf"/>
</dbReference>
<organism evidence="1 2">
    <name type="scientific">Colocasia esculenta</name>
    <name type="common">Wild taro</name>
    <name type="synonym">Arum esculentum</name>
    <dbReference type="NCBI Taxonomy" id="4460"/>
    <lineage>
        <taxon>Eukaryota</taxon>
        <taxon>Viridiplantae</taxon>
        <taxon>Streptophyta</taxon>
        <taxon>Embryophyta</taxon>
        <taxon>Tracheophyta</taxon>
        <taxon>Spermatophyta</taxon>
        <taxon>Magnoliopsida</taxon>
        <taxon>Liliopsida</taxon>
        <taxon>Araceae</taxon>
        <taxon>Aroideae</taxon>
        <taxon>Colocasieae</taxon>
        <taxon>Colocasia</taxon>
    </lineage>
</organism>
<dbReference type="Proteomes" id="UP000652761">
    <property type="component" value="Unassembled WGS sequence"/>
</dbReference>
<gene>
    <name evidence="1" type="ORF">Taro_020637</name>
</gene>
<evidence type="ECO:0000313" key="2">
    <source>
        <dbReference type="Proteomes" id="UP000652761"/>
    </source>
</evidence>
<sequence length="174" mass="19205">MAQQTGVAAAPVVAKPAERPRAQARVYALAKEDAEQAEHVIEGIVPIMGIHARVLFDTSATHTFVSERFSKVLLKESDVEAIDLEIPLSVQTPAGAMITKKCFPSLYVCIEERDLAGCFYLLKMKNYEAILGLDWLEKHYALLDCQKKKIIFCIPGETADPEALVAGSDLERED</sequence>
<comment type="caution">
    <text evidence="1">The sequence shown here is derived from an EMBL/GenBank/DDBJ whole genome shotgun (WGS) entry which is preliminary data.</text>
</comment>
<dbReference type="AlphaFoldDB" id="A0A843V926"/>
<proteinExistence type="predicted"/>
<name>A0A843V926_COLES</name>